<keyword evidence="7" id="KW-0808">Transferase</keyword>
<proteinExistence type="inferred from homology"/>
<dbReference type="GO" id="GO:0008483">
    <property type="term" value="F:transaminase activity"/>
    <property type="evidence" value="ECO:0007669"/>
    <property type="project" value="UniProtKB-KW"/>
</dbReference>
<dbReference type="InterPro" id="IPR036388">
    <property type="entry name" value="WH-like_DNA-bd_sf"/>
</dbReference>
<evidence type="ECO:0000256" key="5">
    <source>
        <dbReference type="ARBA" id="ARBA00023163"/>
    </source>
</evidence>
<dbReference type="InterPro" id="IPR036390">
    <property type="entry name" value="WH_DNA-bd_sf"/>
</dbReference>
<evidence type="ECO:0000256" key="1">
    <source>
        <dbReference type="ARBA" id="ARBA00005384"/>
    </source>
</evidence>
<dbReference type="RefSeq" id="WP_379794558.1">
    <property type="nucleotide sequence ID" value="NZ_JBHLUD010000014.1"/>
</dbReference>
<keyword evidence="5" id="KW-0804">Transcription</keyword>
<comment type="similarity">
    <text evidence="1">In the C-terminal section; belongs to the class-I pyridoxal-phosphate-dependent aminotransferase family.</text>
</comment>
<dbReference type="InterPro" id="IPR015421">
    <property type="entry name" value="PyrdxlP-dep_Trfase_major"/>
</dbReference>
<dbReference type="InterPro" id="IPR000524">
    <property type="entry name" value="Tscrpt_reg_HTH_GntR"/>
</dbReference>
<keyword evidence="3" id="KW-0805">Transcription regulation</keyword>
<dbReference type="SUPFAM" id="SSF53383">
    <property type="entry name" value="PLP-dependent transferases"/>
    <property type="match status" value="1"/>
</dbReference>
<comment type="caution">
    <text evidence="7">The sequence shown here is derived from an EMBL/GenBank/DDBJ whole genome shotgun (WGS) entry which is preliminary data.</text>
</comment>
<evidence type="ECO:0000259" key="6">
    <source>
        <dbReference type="PROSITE" id="PS50949"/>
    </source>
</evidence>
<evidence type="ECO:0000313" key="8">
    <source>
        <dbReference type="Proteomes" id="UP001589810"/>
    </source>
</evidence>
<keyword evidence="7" id="KW-0032">Aminotransferase</keyword>
<organism evidence="7 8">
    <name type="scientific">Kutzneria chonburiensis</name>
    <dbReference type="NCBI Taxonomy" id="1483604"/>
    <lineage>
        <taxon>Bacteria</taxon>
        <taxon>Bacillati</taxon>
        <taxon>Actinomycetota</taxon>
        <taxon>Actinomycetes</taxon>
        <taxon>Pseudonocardiales</taxon>
        <taxon>Pseudonocardiaceae</taxon>
        <taxon>Kutzneria</taxon>
    </lineage>
</organism>
<dbReference type="PANTHER" id="PTHR46577">
    <property type="entry name" value="HTH-TYPE TRANSCRIPTIONAL REGULATORY PROTEIN GABR"/>
    <property type="match status" value="1"/>
</dbReference>
<protein>
    <submittedName>
        <fullName evidence="7">PLP-dependent aminotransferase family protein</fullName>
    </submittedName>
</protein>
<dbReference type="Pfam" id="PF00392">
    <property type="entry name" value="GntR"/>
    <property type="match status" value="1"/>
</dbReference>
<evidence type="ECO:0000256" key="4">
    <source>
        <dbReference type="ARBA" id="ARBA00023125"/>
    </source>
</evidence>
<gene>
    <name evidence="7" type="ORF">ACFFH7_40135</name>
</gene>
<dbReference type="InterPro" id="IPR051446">
    <property type="entry name" value="HTH_trans_reg/aminotransferase"/>
</dbReference>
<evidence type="ECO:0000256" key="3">
    <source>
        <dbReference type="ARBA" id="ARBA00023015"/>
    </source>
</evidence>
<keyword evidence="8" id="KW-1185">Reference proteome</keyword>
<dbReference type="Proteomes" id="UP001589810">
    <property type="component" value="Unassembled WGS sequence"/>
</dbReference>
<dbReference type="CDD" id="cd07377">
    <property type="entry name" value="WHTH_GntR"/>
    <property type="match status" value="1"/>
</dbReference>
<dbReference type="CDD" id="cd00609">
    <property type="entry name" value="AAT_like"/>
    <property type="match status" value="1"/>
</dbReference>
<dbReference type="PROSITE" id="PS50949">
    <property type="entry name" value="HTH_GNTR"/>
    <property type="match status" value="1"/>
</dbReference>
<dbReference type="InterPro" id="IPR004839">
    <property type="entry name" value="Aminotransferase_I/II_large"/>
</dbReference>
<dbReference type="Pfam" id="PF00155">
    <property type="entry name" value="Aminotran_1_2"/>
    <property type="match status" value="1"/>
</dbReference>
<evidence type="ECO:0000313" key="7">
    <source>
        <dbReference type="EMBL" id="MFC0547774.1"/>
    </source>
</evidence>
<keyword evidence="4" id="KW-0238">DNA-binding</keyword>
<sequence>MPESWTSGGLELHLDLEPGVGRRAALERSLREAIRSGRLAAGTQLPSSRALANDLGLSRGTVVQAYEQLLAEGYLTSRSRTHTEVAAVPGAGTRTKLRSLKNVSVPYDLAPGNPDVSQFPRSTWASALRHAVTVAADEDLRYGDPRGHPELRRALADYLGRVRGVRTSSQAIIVCTGFTNGLRLIAAALRERGGQTMAVENYGLPFHVEAIEHAGLQTQTARLDDDGLVVDELPNADAALVTASHQLPWGTRLHPARRGALVDWARDNNAVIVEDDYDGEFRYDRQPIGAIQGLAPEHVIYAGTASKSLAPAMRMAWLAVPERLIEPIVRIRLLSERQCPVFEQLALAHLVDSGGLDRHLRRMRTHYRKRRDHLLDALATAVPQVRPIGIAAGLHVTLLLPDGIPDDDIRAVLTEHGVDAHLLSEYARRHDSAPTGLVIGYATPPGHTYPAAAKALVTALRKLV</sequence>
<accession>A0ABV6N5G2</accession>
<name>A0ABV6N5G2_9PSEU</name>
<dbReference type="PRINTS" id="PR00035">
    <property type="entry name" value="HTHGNTR"/>
</dbReference>
<dbReference type="PANTHER" id="PTHR46577:SF1">
    <property type="entry name" value="HTH-TYPE TRANSCRIPTIONAL REGULATORY PROTEIN GABR"/>
    <property type="match status" value="1"/>
</dbReference>
<dbReference type="SMART" id="SM00345">
    <property type="entry name" value="HTH_GNTR"/>
    <property type="match status" value="1"/>
</dbReference>
<reference evidence="7 8" key="1">
    <citation type="submission" date="2024-09" db="EMBL/GenBank/DDBJ databases">
        <authorList>
            <person name="Sun Q."/>
            <person name="Mori K."/>
        </authorList>
    </citation>
    <scope>NUCLEOTIDE SEQUENCE [LARGE SCALE GENOMIC DNA]</scope>
    <source>
        <strain evidence="7 8">TBRC 1432</strain>
    </source>
</reference>
<evidence type="ECO:0000256" key="2">
    <source>
        <dbReference type="ARBA" id="ARBA00022898"/>
    </source>
</evidence>
<dbReference type="InterPro" id="IPR015424">
    <property type="entry name" value="PyrdxlP-dep_Trfase"/>
</dbReference>
<feature type="domain" description="HTH gntR-type" evidence="6">
    <location>
        <begin position="20"/>
        <end position="88"/>
    </location>
</feature>
<dbReference type="EMBL" id="JBHLUD010000014">
    <property type="protein sequence ID" value="MFC0547774.1"/>
    <property type="molecule type" value="Genomic_DNA"/>
</dbReference>
<dbReference type="SUPFAM" id="SSF46785">
    <property type="entry name" value="Winged helix' DNA-binding domain"/>
    <property type="match status" value="1"/>
</dbReference>
<dbReference type="Gene3D" id="1.10.10.10">
    <property type="entry name" value="Winged helix-like DNA-binding domain superfamily/Winged helix DNA-binding domain"/>
    <property type="match status" value="1"/>
</dbReference>
<dbReference type="Gene3D" id="3.40.640.10">
    <property type="entry name" value="Type I PLP-dependent aspartate aminotransferase-like (Major domain)"/>
    <property type="match status" value="1"/>
</dbReference>
<keyword evidence="2" id="KW-0663">Pyridoxal phosphate</keyword>